<proteinExistence type="predicted"/>
<dbReference type="RefSeq" id="WP_149428494.1">
    <property type="nucleotide sequence ID" value="NZ_VLNY01000001.1"/>
</dbReference>
<dbReference type="SUPFAM" id="SSF47598">
    <property type="entry name" value="Ribbon-helix-helix"/>
    <property type="match status" value="1"/>
</dbReference>
<dbReference type="InterPro" id="IPR013321">
    <property type="entry name" value="Arc_rbn_hlx_hlx"/>
</dbReference>
<dbReference type="AlphaFoldDB" id="A0A5A7SH49"/>
<dbReference type="Proteomes" id="UP000322244">
    <property type="component" value="Unassembled WGS sequence"/>
</dbReference>
<dbReference type="GO" id="GO:0006355">
    <property type="term" value="P:regulation of DNA-templated transcription"/>
    <property type="evidence" value="ECO:0007669"/>
    <property type="project" value="InterPro"/>
</dbReference>
<dbReference type="OrthoDB" id="5193907at2"/>
<feature type="region of interest" description="Disordered" evidence="1">
    <location>
        <begin position="143"/>
        <end position="164"/>
    </location>
</feature>
<accession>A0A5A7SH49</accession>
<reference evidence="2 3" key="1">
    <citation type="submission" date="2019-07" db="EMBL/GenBank/DDBJ databases">
        <title>Rhodococcus cavernicolus sp. nov., isolated from a cave.</title>
        <authorList>
            <person name="Lee S.D."/>
        </authorList>
    </citation>
    <scope>NUCLEOTIDE SEQUENCE [LARGE SCALE GENOMIC DNA]</scope>
    <source>
        <strain evidence="2 3">C1-24</strain>
    </source>
</reference>
<comment type="caution">
    <text evidence="2">The sequence shown here is derived from an EMBL/GenBank/DDBJ whole genome shotgun (WGS) entry which is preliminary data.</text>
</comment>
<organism evidence="2 3">
    <name type="scientific">Antrihabitans cavernicola</name>
    <dbReference type="NCBI Taxonomy" id="2495913"/>
    <lineage>
        <taxon>Bacteria</taxon>
        <taxon>Bacillati</taxon>
        <taxon>Actinomycetota</taxon>
        <taxon>Actinomycetes</taxon>
        <taxon>Mycobacteriales</taxon>
        <taxon>Nocardiaceae</taxon>
        <taxon>Antrihabitans</taxon>
    </lineage>
</organism>
<dbReference type="Gene3D" id="1.10.1220.10">
    <property type="entry name" value="Met repressor-like"/>
    <property type="match status" value="1"/>
</dbReference>
<name>A0A5A7SH49_9NOCA</name>
<dbReference type="Pfam" id="PF05534">
    <property type="entry name" value="HicB"/>
    <property type="match status" value="1"/>
</dbReference>
<evidence type="ECO:0000313" key="2">
    <source>
        <dbReference type="EMBL" id="KAA0024719.1"/>
    </source>
</evidence>
<dbReference type="InterPro" id="IPR010985">
    <property type="entry name" value="Ribbon_hlx_hlx"/>
</dbReference>
<keyword evidence="3" id="KW-1185">Reference proteome</keyword>
<sequence length="164" mass="17698">MDLTPYVNNLRRELAVAAEAGGDDARALADRLTAPLESAVRLTLLSALSDAAGEITRELAPGYVDVRLRGVDPSFRVTLPPEEHPAEVQAAPLPVIADDDGTTSRINLRLPESLKTRIEEAAARESLSVNTWLVRAASAALEAPEPRSTRRMSTGGQRYTGWVK</sequence>
<dbReference type="InterPro" id="IPR008651">
    <property type="entry name" value="Uncharacterised_HicB"/>
</dbReference>
<evidence type="ECO:0000256" key="1">
    <source>
        <dbReference type="SAM" id="MobiDB-lite"/>
    </source>
</evidence>
<evidence type="ECO:0000313" key="3">
    <source>
        <dbReference type="Proteomes" id="UP000322244"/>
    </source>
</evidence>
<protein>
    <submittedName>
        <fullName evidence="2">Toxin-antitoxin system HicB family antitoxin</fullName>
    </submittedName>
</protein>
<dbReference type="EMBL" id="VLNY01000001">
    <property type="protein sequence ID" value="KAA0024719.1"/>
    <property type="molecule type" value="Genomic_DNA"/>
</dbReference>
<gene>
    <name evidence="2" type="ORF">FOY51_01920</name>
</gene>